<accession>A0A1D7UX42</accession>
<comment type="similarity">
    <text evidence="1">Belongs to the GSP J family.</text>
</comment>
<evidence type="ECO:0000313" key="5">
    <source>
        <dbReference type="Proteomes" id="UP000094197"/>
    </source>
</evidence>
<dbReference type="OrthoDB" id="339033at2"/>
<dbReference type="SUPFAM" id="SSF54523">
    <property type="entry name" value="Pili subunits"/>
    <property type="match status" value="1"/>
</dbReference>
<name>A0A1D7UX42_9LEPT</name>
<dbReference type="AlphaFoldDB" id="A0A1D7UX42"/>
<dbReference type="GO" id="GO:0015628">
    <property type="term" value="P:protein secretion by the type II secretion system"/>
    <property type="evidence" value="ECO:0007669"/>
    <property type="project" value="InterPro"/>
</dbReference>
<dbReference type="InterPro" id="IPR012902">
    <property type="entry name" value="N_methyl_site"/>
</dbReference>
<dbReference type="Pfam" id="PF11612">
    <property type="entry name" value="T2SSJ"/>
    <property type="match status" value="1"/>
</dbReference>
<dbReference type="PROSITE" id="PS00409">
    <property type="entry name" value="PROKAR_NTER_METHYL"/>
    <property type="match status" value="1"/>
</dbReference>
<evidence type="ECO:0000256" key="2">
    <source>
        <dbReference type="ARBA" id="ARBA00021539"/>
    </source>
</evidence>
<keyword evidence="3" id="KW-0472">Membrane</keyword>
<gene>
    <name evidence="4" type="ORF">A0128_10010</name>
</gene>
<organism evidence="4 5">
    <name type="scientific">Leptospira tipperaryensis</name>
    <dbReference type="NCBI Taxonomy" id="2564040"/>
    <lineage>
        <taxon>Bacteria</taxon>
        <taxon>Pseudomonadati</taxon>
        <taxon>Spirochaetota</taxon>
        <taxon>Spirochaetia</taxon>
        <taxon>Leptospirales</taxon>
        <taxon>Leptospiraceae</taxon>
        <taxon>Leptospira</taxon>
    </lineage>
</organism>
<evidence type="ECO:0000256" key="3">
    <source>
        <dbReference type="SAM" id="Phobius"/>
    </source>
</evidence>
<keyword evidence="3" id="KW-1133">Transmembrane helix</keyword>
<feature type="transmembrane region" description="Helical" evidence="3">
    <location>
        <begin position="20"/>
        <end position="41"/>
    </location>
</feature>
<keyword evidence="3" id="KW-0812">Transmembrane</keyword>
<dbReference type="InterPro" id="IPR045584">
    <property type="entry name" value="Pilin-like"/>
</dbReference>
<keyword evidence="5" id="KW-1185">Reference proteome</keyword>
<dbReference type="EMBL" id="CP015217">
    <property type="protein sequence ID" value="AOP34150.1"/>
    <property type="molecule type" value="Genomic_DNA"/>
</dbReference>
<evidence type="ECO:0000256" key="1">
    <source>
        <dbReference type="ARBA" id="ARBA00011084"/>
    </source>
</evidence>
<proteinExistence type="inferred from homology"/>
<dbReference type="Proteomes" id="UP000094197">
    <property type="component" value="Chromosome 1"/>
</dbReference>
<dbReference type="KEGG" id="laj:A0128_10010"/>
<reference evidence="4 5" key="1">
    <citation type="submission" date="2016-04" db="EMBL/GenBank/DDBJ databases">
        <title>Complete genome seqeunce of Leptospira alstonii serovar Room22.</title>
        <authorList>
            <person name="Nally J.E."/>
            <person name="Bayles D.O."/>
            <person name="Hurley D."/>
            <person name="Fanning S."/>
            <person name="McMahon B.J."/>
            <person name="Arent Z."/>
        </authorList>
    </citation>
    <scope>NUCLEOTIDE SEQUENCE [LARGE SCALE GENOMIC DNA]</scope>
    <source>
        <strain evidence="4 5">GWTS #1</strain>
    </source>
</reference>
<dbReference type="Pfam" id="PF07963">
    <property type="entry name" value="N_methyl"/>
    <property type="match status" value="1"/>
</dbReference>
<dbReference type="GO" id="GO:0015627">
    <property type="term" value="C:type II protein secretion system complex"/>
    <property type="evidence" value="ECO:0007669"/>
    <property type="project" value="InterPro"/>
</dbReference>
<dbReference type="InterPro" id="IPR010055">
    <property type="entry name" value="T2SS_protein-GspJ"/>
</dbReference>
<protein>
    <recommendedName>
        <fullName evidence="2">Type II secretion system protein J</fullName>
    </recommendedName>
</protein>
<sequence length="216" mass="25015">MKMKNARSKFFRKGFTLIEISIVVMILGVIFTGIFSTYYTALKISRESSSPGGASKRDILLAMENVRSTISMAYFHQTQRRLIFVGKNDGRGIDRKDRLDFAATHPNSEETSMPEVREVGFYLKPMPEQPDYNFLIRREDEMVDRYPKSGGTEYTLLSHVKSFQLKYSRTGAKWEDEWDSKLTKVLPRLIRIEMIVNSGKKEVRYETLAFPGILFK</sequence>
<evidence type="ECO:0000313" key="4">
    <source>
        <dbReference type="EMBL" id="AOP34150.1"/>
    </source>
</evidence>
<dbReference type="NCBIfam" id="TIGR02532">
    <property type="entry name" value="IV_pilin_GFxxxE"/>
    <property type="match status" value="1"/>
</dbReference>